<dbReference type="SUPFAM" id="SSF47757">
    <property type="entry name" value="Chemotaxis receptor methyltransferase CheR, N-terminal domain"/>
    <property type="match status" value="1"/>
</dbReference>
<dbReference type="InterPro" id="IPR022641">
    <property type="entry name" value="CheR_N"/>
</dbReference>
<evidence type="ECO:0000256" key="5">
    <source>
        <dbReference type="ARBA" id="ARBA00022691"/>
    </source>
</evidence>
<dbReference type="InterPro" id="IPR036804">
    <property type="entry name" value="CheR_N_sf"/>
</dbReference>
<dbReference type="InterPro" id="IPR022642">
    <property type="entry name" value="CheR_C"/>
</dbReference>
<dbReference type="Gene3D" id="1.10.155.10">
    <property type="entry name" value="Chemotaxis receptor methyltransferase CheR, N-terminal domain"/>
    <property type="match status" value="1"/>
</dbReference>
<dbReference type="InterPro" id="IPR050903">
    <property type="entry name" value="Bact_Chemotaxis_MeTrfase"/>
</dbReference>
<dbReference type="SUPFAM" id="SSF53335">
    <property type="entry name" value="S-adenosyl-L-methionine-dependent methyltransferases"/>
    <property type="match status" value="1"/>
</dbReference>
<keyword evidence="3 7" id="KW-0489">Methyltransferase</keyword>
<evidence type="ECO:0000256" key="3">
    <source>
        <dbReference type="ARBA" id="ARBA00022603"/>
    </source>
</evidence>
<dbReference type="InterPro" id="IPR000780">
    <property type="entry name" value="CheR_MeTrfase"/>
</dbReference>
<proteinExistence type="predicted"/>
<dbReference type="EC" id="2.1.1.80" evidence="2"/>
<comment type="caution">
    <text evidence="7">The sequence shown here is derived from an EMBL/GenBank/DDBJ whole genome shotgun (WGS) entry which is preliminary data.</text>
</comment>
<evidence type="ECO:0000256" key="4">
    <source>
        <dbReference type="ARBA" id="ARBA00022679"/>
    </source>
</evidence>
<keyword evidence="8" id="KW-1185">Reference proteome</keyword>
<dbReference type="Gene3D" id="3.40.50.150">
    <property type="entry name" value="Vaccinia Virus protein VP39"/>
    <property type="match status" value="1"/>
</dbReference>
<evidence type="ECO:0000256" key="1">
    <source>
        <dbReference type="ARBA" id="ARBA00001541"/>
    </source>
</evidence>
<evidence type="ECO:0000313" key="7">
    <source>
        <dbReference type="EMBL" id="MFC6440551.1"/>
    </source>
</evidence>
<gene>
    <name evidence="7" type="ORF">ACFP85_10370</name>
</gene>
<dbReference type="Proteomes" id="UP001596364">
    <property type="component" value="Unassembled WGS sequence"/>
</dbReference>
<sequence length="273" mass="30975">MLDNFVYSRFCEFLENRCGIVLGDSKQYLVRSRLMPLLKQVGHDDLNKLIESVVQGHDRQLMTQVIDAMTTNETLWFRDQYPFTLLTDVLLPKFENLSQPVRIWSAACSSGQEPYSIAMCVHEYKQKRPGALRAGVEIVATDISNKMLAHCQRGEYDELSLGRGLSDERKRQFFESTPNGGMRVISSVRNMVQFRSLNLLESYAGMGRFDIVFCRNVLIYFSAANKTKILQQIAASLPTDGILFLGASESLSGLSDQFTLHRCSPGLYFTKKQ</sequence>
<organism evidence="7 8">
    <name type="scientific">Pseudobowmanella zhangzhouensis</name>
    <dbReference type="NCBI Taxonomy" id="1537679"/>
    <lineage>
        <taxon>Bacteria</taxon>
        <taxon>Pseudomonadati</taxon>
        <taxon>Pseudomonadota</taxon>
        <taxon>Gammaproteobacteria</taxon>
        <taxon>Alteromonadales</taxon>
        <taxon>Alteromonadaceae</taxon>
    </lineage>
</organism>
<dbReference type="PANTHER" id="PTHR24422">
    <property type="entry name" value="CHEMOTAXIS PROTEIN METHYLTRANSFERASE"/>
    <property type="match status" value="1"/>
</dbReference>
<dbReference type="PANTHER" id="PTHR24422:SF21">
    <property type="entry name" value="CHEMOTAXIS PROTEIN METHYLTRANSFERASE 1"/>
    <property type="match status" value="1"/>
</dbReference>
<dbReference type="InterPro" id="IPR029063">
    <property type="entry name" value="SAM-dependent_MTases_sf"/>
</dbReference>
<keyword evidence="4" id="KW-0808">Transferase</keyword>
<keyword evidence="5" id="KW-0949">S-adenosyl-L-methionine</keyword>
<dbReference type="EMBL" id="JBHSUS010000001">
    <property type="protein sequence ID" value="MFC6440551.1"/>
    <property type="molecule type" value="Genomic_DNA"/>
</dbReference>
<dbReference type="Pfam" id="PF03705">
    <property type="entry name" value="CheR_N"/>
    <property type="match status" value="1"/>
</dbReference>
<reference evidence="8" key="1">
    <citation type="journal article" date="2019" name="Int. J. Syst. Evol. Microbiol.">
        <title>The Global Catalogue of Microorganisms (GCM) 10K type strain sequencing project: providing services to taxonomists for standard genome sequencing and annotation.</title>
        <authorList>
            <consortium name="The Broad Institute Genomics Platform"/>
            <consortium name="The Broad Institute Genome Sequencing Center for Infectious Disease"/>
            <person name="Wu L."/>
            <person name="Ma J."/>
        </authorList>
    </citation>
    <scope>NUCLEOTIDE SEQUENCE [LARGE SCALE GENOMIC DNA]</scope>
    <source>
        <strain evidence="8">CGMCC 1.16031</strain>
    </source>
</reference>
<protein>
    <recommendedName>
        <fullName evidence="2">protein-glutamate O-methyltransferase</fullName>
        <ecNumber evidence="2">2.1.1.80</ecNumber>
    </recommendedName>
</protein>
<comment type="catalytic activity">
    <reaction evidence="1">
        <text>L-glutamyl-[protein] + S-adenosyl-L-methionine = [protein]-L-glutamate 5-O-methyl ester + S-adenosyl-L-homocysteine</text>
        <dbReference type="Rhea" id="RHEA:24452"/>
        <dbReference type="Rhea" id="RHEA-COMP:10208"/>
        <dbReference type="Rhea" id="RHEA-COMP:10311"/>
        <dbReference type="ChEBI" id="CHEBI:29973"/>
        <dbReference type="ChEBI" id="CHEBI:57856"/>
        <dbReference type="ChEBI" id="CHEBI:59789"/>
        <dbReference type="ChEBI" id="CHEBI:82795"/>
        <dbReference type="EC" id="2.1.1.80"/>
    </reaction>
</comment>
<dbReference type="RefSeq" id="WP_377148647.1">
    <property type="nucleotide sequence ID" value="NZ_JBHSUS010000001.1"/>
</dbReference>
<dbReference type="GO" id="GO:0008168">
    <property type="term" value="F:methyltransferase activity"/>
    <property type="evidence" value="ECO:0007669"/>
    <property type="project" value="UniProtKB-KW"/>
</dbReference>
<accession>A0ABW1XK12</accession>
<dbReference type="Pfam" id="PF01739">
    <property type="entry name" value="CheR"/>
    <property type="match status" value="1"/>
</dbReference>
<dbReference type="PRINTS" id="PR00996">
    <property type="entry name" value="CHERMTFRASE"/>
</dbReference>
<feature type="domain" description="CheR-type methyltransferase" evidence="6">
    <location>
        <begin position="1"/>
        <end position="273"/>
    </location>
</feature>
<dbReference type="GO" id="GO:0032259">
    <property type="term" value="P:methylation"/>
    <property type="evidence" value="ECO:0007669"/>
    <property type="project" value="UniProtKB-KW"/>
</dbReference>
<name>A0ABW1XK12_9ALTE</name>
<dbReference type="PROSITE" id="PS50123">
    <property type="entry name" value="CHER"/>
    <property type="match status" value="1"/>
</dbReference>
<evidence type="ECO:0000313" key="8">
    <source>
        <dbReference type="Proteomes" id="UP001596364"/>
    </source>
</evidence>
<dbReference type="SMART" id="SM00138">
    <property type="entry name" value="MeTrc"/>
    <property type="match status" value="1"/>
</dbReference>
<evidence type="ECO:0000259" key="6">
    <source>
        <dbReference type="PROSITE" id="PS50123"/>
    </source>
</evidence>
<evidence type="ECO:0000256" key="2">
    <source>
        <dbReference type="ARBA" id="ARBA00012534"/>
    </source>
</evidence>